<organism evidence="1 2">
    <name type="scientific">Dryococelus australis</name>
    <dbReference type="NCBI Taxonomy" id="614101"/>
    <lineage>
        <taxon>Eukaryota</taxon>
        <taxon>Metazoa</taxon>
        <taxon>Ecdysozoa</taxon>
        <taxon>Arthropoda</taxon>
        <taxon>Hexapoda</taxon>
        <taxon>Insecta</taxon>
        <taxon>Pterygota</taxon>
        <taxon>Neoptera</taxon>
        <taxon>Polyneoptera</taxon>
        <taxon>Phasmatodea</taxon>
        <taxon>Verophasmatodea</taxon>
        <taxon>Anareolatae</taxon>
        <taxon>Phasmatidae</taxon>
        <taxon>Eurycanthinae</taxon>
        <taxon>Dryococelus</taxon>
    </lineage>
</organism>
<protein>
    <submittedName>
        <fullName evidence="1">Uncharacterized protein</fullName>
    </submittedName>
</protein>
<comment type="caution">
    <text evidence="1">The sequence shown here is derived from an EMBL/GenBank/DDBJ whole genome shotgun (WGS) entry which is preliminary data.</text>
</comment>
<reference evidence="1 2" key="1">
    <citation type="submission" date="2023-02" db="EMBL/GenBank/DDBJ databases">
        <title>LHISI_Scaffold_Assembly.</title>
        <authorList>
            <person name="Stuart O.P."/>
            <person name="Cleave R."/>
            <person name="Magrath M.J.L."/>
            <person name="Mikheyev A.S."/>
        </authorList>
    </citation>
    <scope>NUCLEOTIDE SEQUENCE [LARGE SCALE GENOMIC DNA]</scope>
    <source>
        <strain evidence="1">Daus_M_001</strain>
        <tissue evidence="1">Leg muscle</tissue>
    </source>
</reference>
<name>A0ABQ9G7N5_9NEOP</name>
<evidence type="ECO:0000313" key="2">
    <source>
        <dbReference type="Proteomes" id="UP001159363"/>
    </source>
</evidence>
<accession>A0ABQ9G7N5</accession>
<dbReference type="Proteomes" id="UP001159363">
    <property type="component" value="Chromosome 14"/>
</dbReference>
<dbReference type="EMBL" id="JARBHB010000015">
    <property type="protein sequence ID" value="KAJ8868127.1"/>
    <property type="molecule type" value="Genomic_DNA"/>
</dbReference>
<evidence type="ECO:0000313" key="1">
    <source>
        <dbReference type="EMBL" id="KAJ8868127.1"/>
    </source>
</evidence>
<gene>
    <name evidence="1" type="ORF">PR048_031936</name>
</gene>
<sequence length="182" mass="21023">MEMVRARGFKPKLPFQEAIQTNLFLYLKNSLNVSYITTVKLDQDILEYFFSYVRATGHEKTHPMPQQNTKDRVEEMCLTSGTASTSQENITTASKEESFKLLLHKELAITNNLQDIKESVDYCEEDWVLDMKRFHFPGEEISIPNLERQIWHFSTKMDTTLVQKLETVLVLEGGGSLVTPKE</sequence>
<keyword evidence="2" id="KW-1185">Reference proteome</keyword>
<proteinExistence type="predicted"/>